<feature type="region of interest" description="Disordered" evidence="1">
    <location>
        <begin position="129"/>
        <end position="154"/>
    </location>
</feature>
<organism evidence="2 3">
    <name type="scientific">Delitschia confertaspora ATCC 74209</name>
    <dbReference type="NCBI Taxonomy" id="1513339"/>
    <lineage>
        <taxon>Eukaryota</taxon>
        <taxon>Fungi</taxon>
        <taxon>Dikarya</taxon>
        <taxon>Ascomycota</taxon>
        <taxon>Pezizomycotina</taxon>
        <taxon>Dothideomycetes</taxon>
        <taxon>Pleosporomycetidae</taxon>
        <taxon>Pleosporales</taxon>
        <taxon>Delitschiaceae</taxon>
        <taxon>Delitschia</taxon>
    </lineage>
</organism>
<gene>
    <name evidence="2" type="ORF">GQ43DRAFT_470373</name>
</gene>
<sequence length="154" mass="17131">MSSPAELTDPVKTGQAAMCAFLRARGYEPTDPTAVEDFAEKVLAMAIREGVAMPVPKRDFNGDSRFVIWEDGWNKPAGVHGEEGESEDTNTGSDTEMAETEYGEEDNQEEPHEPDGMVIFVDFALPEQSEAPEIYDLNDQENIDPNDHRFEFGD</sequence>
<evidence type="ECO:0000256" key="1">
    <source>
        <dbReference type="SAM" id="MobiDB-lite"/>
    </source>
</evidence>
<keyword evidence="3" id="KW-1185">Reference proteome</keyword>
<evidence type="ECO:0000313" key="3">
    <source>
        <dbReference type="Proteomes" id="UP000799536"/>
    </source>
</evidence>
<protein>
    <submittedName>
        <fullName evidence="2">Uncharacterized protein</fullName>
    </submittedName>
</protein>
<evidence type="ECO:0000313" key="2">
    <source>
        <dbReference type="EMBL" id="KAF2203017.1"/>
    </source>
</evidence>
<reference evidence="2" key="1">
    <citation type="journal article" date="2020" name="Stud. Mycol.">
        <title>101 Dothideomycetes genomes: a test case for predicting lifestyles and emergence of pathogens.</title>
        <authorList>
            <person name="Haridas S."/>
            <person name="Albert R."/>
            <person name="Binder M."/>
            <person name="Bloem J."/>
            <person name="Labutti K."/>
            <person name="Salamov A."/>
            <person name="Andreopoulos B."/>
            <person name="Baker S."/>
            <person name="Barry K."/>
            <person name="Bills G."/>
            <person name="Bluhm B."/>
            <person name="Cannon C."/>
            <person name="Castanera R."/>
            <person name="Culley D."/>
            <person name="Daum C."/>
            <person name="Ezra D."/>
            <person name="Gonzalez J."/>
            <person name="Henrissat B."/>
            <person name="Kuo A."/>
            <person name="Liang C."/>
            <person name="Lipzen A."/>
            <person name="Lutzoni F."/>
            <person name="Magnuson J."/>
            <person name="Mondo S."/>
            <person name="Nolan M."/>
            <person name="Ohm R."/>
            <person name="Pangilinan J."/>
            <person name="Park H.-J."/>
            <person name="Ramirez L."/>
            <person name="Alfaro M."/>
            <person name="Sun H."/>
            <person name="Tritt A."/>
            <person name="Yoshinaga Y."/>
            <person name="Zwiers L.-H."/>
            <person name="Turgeon B."/>
            <person name="Goodwin S."/>
            <person name="Spatafora J."/>
            <person name="Crous P."/>
            <person name="Grigoriev I."/>
        </authorList>
    </citation>
    <scope>NUCLEOTIDE SEQUENCE</scope>
    <source>
        <strain evidence="2">ATCC 74209</strain>
    </source>
</reference>
<name>A0A9P4MUF6_9PLEO</name>
<comment type="caution">
    <text evidence="2">The sequence shown here is derived from an EMBL/GenBank/DDBJ whole genome shotgun (WGS) entry which is preliminary data.</text>
</comment>
<dbReference type="Proteomes" id="UP000799536">
    <property type="component" value="Unassembled WGS sequence"/>
</dbReference>
<accession>A0A9P4MUF6</accession>
<feature type="compositionally biased region" description="Basic and acidic residues" evidence="1">
    <location>
        <begin position="145"/>
        <end position="154"/>
    </location>
</feature>
<feature type="compositionally biased region" description="Acidic residues" evidence="1">
    <location>
        <begin position="96"/>
        <end position="108"/>
    </location>
</feature>
<dbReference type="EMBL" id="ML993916">
    <property type="protein sequence ID" value="KAF2203017.1"/>
    <property type="molecule type" value="Genomic_DNA"/>
</dbReference>
<dbReference type="AlphaFoldDB" id="A0A9P4MUF6"/>
<feature type="region of interest" description="Disordered" evidence="1">
    <location>
        <begin position="73"/>
        <end position="117"/>
    </location>
</feature>
<proteinExistence type="predicted"/>